<dbReference type="GO" id="GO:0016491">
    <property type="term" value="F:oxidoreductase activity"/>
    <property type="evidence" value="ECO:0007669"/>
    <property type="project" value="InterPro"/>
</dbReference>
<dbReference type="Gene3D" id="3.40.50.720">
    <property type="entry name" value="NAD(P)-binding Rossmann-like Domain"/>
    <property type="match status" value="1"/>
</dbReference>
<dbReference type="KEGG" id="pspw:BJG93_29200"/>
<dbReference type="InterPro" id="IPR052711">
    <property type="entry name" value="Zinc_ADH-like"/>
</dbReference>
<dbReference type="Pfam" id="PF08240">
    <property type="entry name" value="ADH_N"/>
    <property type="match status" value="1"/>
</dbReference>
<feature type="domain" description="Enoyl reductase (ER)" evidence="1">
    <location>
        <begin position="11"/>
        <end position="333"/>
    </location>
</feature>
<geneLocation type="plasmid" evidence="2 3">
    <name>pl1WSM5005</name>
</geneLocation>
<dbReference type="PANTHER" id="PTHR45033:SF2">
    <property type="entry name" value="ZINC-TYPE ALCOHOL DEHYDROGENASE-LIKE PROTEIN C1773.06C"/>
    <property type="match status" value="1"/>
</dbReference>
<reference evidence="2" key="1">
    <citation type="submission" date="2016-09" db="EMBL/GenBank/DDBJ databases">
        <title>The Complete Genome of Burkholderia sprentiae wsm5005.</title>
        <authorList>
            <person name="De Meyer S."/>
            <person name="Wang P."/>
            <person name="Terpolilli J."/>
        </authorList>
    </citation>
    <scope>NUCLEOTIDE SEQUENCE [LARGE SCALE GENOMIC DNA]</scope>
    <source>
        <strain evidence="2">WSM5005</strain>
        <plasmid evidence="2">pl1WSM5005</plasmid>
    </source>
</reference>
<proteinExistence type="predicted"/>
<dbReference type="InterPro" id="IPR036291">
    <property type="entry name" value="NAD(P)-bd_dom_sf"/>
</dbReference>
<accession>A0A1I9YRK5</accession>
<keyword evidence="3" id="KW-1185">Reference proteome</keyword>
<dbReference type="SUPFAM" id="SSF50129">
    <property type="entry name" value="GroES-like"/>
    <property type="match status" value="1"/>
</dbReference>
<keyword evidence="2" id="KW-0614">Plasmid</keyword>
<evidence type="ECO:0000313" key="3">
    <source>
        <dbReference type="Proteomes" id="UP000179860"/>
    </source>
</evidence>
<dbReference type="SUPFAM" id="SSF51735">
    <property type="entry name" value="NAD(P)-binding Rossmann-fold domains"/>
    <property type="match status" value="1"/>
</dbReference>
<dbReference type="SMART" id="SM00829">
    <property type="entry name" value="PKS_ER"/>
    <property type="match status" value="1"/>
</dbReference>
<dbReference type="OrthoDB" id="9787435at2"/>
<name>A0A1I9YRK5_9BURK</name>
<dbReference type="Pfam" id="PF00107">
    <property type="entry name" value="ADH_zinc_N"/>
    <property type="match status" value="1"/>
</dbReference>
<reference evidence="2" key="2">
    <citation type="submission" date="2021-06" db="EMBL/GenBank/DDBJ databases">
        <authorList>
            <person name="Rogers T.H."/>
            <person name="Ramsay J.P."/>
            <person name="Wang P."/>
            <person name="Terpolilli J."/>
        </authorList>
    </citation>
    <scope>NUCLEOTIDE SEQUENCE [LARGE SCALE GENOMIC DNA]</scope>
    <source>
        <strain evidence="2">WSM5005</strain>
        <plasmid evidence="2">pl1WSM5005</plasmid>
    </source>
</reference>
<dbReference type="PANTHER" id="PTHR45033">
    <property type="match status" value="1"/>
</dbReference>
<dbReference type="CDD" id="cd08276">
    <property type="entry name" value="MDR7"/>
    <property type="match status" value="1"/>
</dbReference>
<dbReference type="Gene3D" id="3.90.180.10">
    <property type="entry name" value="Medium-chain alcohol dehydrogenases, catalytic domain"/>
    <property type="match status" value="1"/>
</dbReference>
<dbReference type="Proteomes" id="UP000179860">
    <property type="component" value="Plasmid pl1WSM5005"/>
</dbReference>
<organism evidence="2 3">
    <name type="scientific">Paraburkholderia sprentiae WSM5005</name>
    <dbReference type="NCBI Taxonomy" id="754502"/>
    <lineage>
        <taxon>Bacteria</taxon>
        <taxon>Pseudomonadati</taxon>
        <taxon>Pseudomonadota</taxon>
        <taxon>Betaproteobacteria</taxon>
        <taxon>Burkholderiales</taxon>
        <taxon>Burkholderiaceae</taxon>
        <taxon>Paraburkholderia</taxon>
    </lineage>
</organism>
<evidence type="ECO:0000259" key="1">
    <source>
        <dbReference type="SMART" id="SM00829"/>
    </source>
</evidence>
<dbReference type="InterPro" id="IPR011032">
    <property type="entry name" value="GroES-like_sf"/>
</dbReference>
<gene>
    <name evidence="2" type="ORF">BJG93_29200</name>
</gene>
<evidence type="ECO:0000313" key="2">
    <source>
        <dbReference type="EMBL" id="APA89569.1"/>
    </source>
</evidence>
<dbReference type="InterPro" id="IPR013154">
    <property type="entry name" value="ADH-like_N"/>
</dbReference>
<dbReference type="InterPro" id="IPR013149">
    <property type="entry name" value="ADH-like_C"/>
</dbReference>
<dbReference type="InterPro" id="IPR020843">
    <property type="entry name" value="ER"/>
</dbReference>
<dbReference type="AlphaFoldDB" id="A0A1I9YRK5"/>
<sequence>MKLYRCERFEGIAGLALCEEPDPAPPGVHQVLVQVNASSLNFRELLLMKGAFRDWMAPNFIPASDGAGVVLAVGPGVRRFRPGDRVMANFAEDWHGGARPQHADTLGRGAIVEGMLRDKIVLSEQELVAVPPHLSDEEAATLPCAAVTAWNALCQHAALLPGQTVLVQGSGGVSIFALQLARLFGARVIATSSSETKLKRLTELGADATINYRDTPNWDDAVLSLTDGRGVDLVVEVGGAQTFSKSVAATRDGGRISVVGLLTGAPSAGEGFFMRGLSIAPIRVGSRQDFEAMNRAIALHKLRPVIDSVHDFAYVADALRHLESQQHFGKIVVRHQSSAFA</sequence>
<protein>
    <submittedName>
        <fullName evidence="2">NAD(P)-dependent alcohol dehydrogenase</fullName>
    </submittedName>
</protein>
<dbReference type="EMBL" id="CP017563">
    <property type="protein sequence ID" value="APA89569.1"/>
    <property type="molecule type" value="Genomic_DNA"/>
</dbReference>
<dbReference type="RefSeq" id="WP_027194342.1">
    <property type="nucleotide sequence ID" value="NZ_CP017563.2"/>
</dbReference>